<dbReference type="Proteomes" id="UP000217790">
    <property type="component" value="Unassembled WGS sequence"/>
</dbReference>
<sequence>MKHKNASYKFTDVAQNAGTCYNSGHNKPNGLRPIISTRVNCTVFSWNSTERERE</sequence>
<reference evidence="2" key="1">
    <citation type="journal article" date="2017" name="Nat. Ecol. Evol.">
        <title>Genome expansion and lineage-specific genetic innovations in the forest pathogenic fungi Armillaria.</title>
        <authorList>
            <person name="Sipos G."/>
            <person name="Prasanna A.N."/>
            <person name="Walter M.C."/>
            <person name="O'Connor E."/>
            <person name="Balint B."/>
            <person name="Krizsan K."/>
            <person name="Kiss B."/>
            <person name="Hess J."/>
            <person name="Varga T."/>
            <person name="Slot J."/>
            <person name="Riley R."/>
            <person name="Boka B."/>
            <person name="Rigling D."/>
            <person name="Barry K."/>
            <person name="Lee J."/>
            <person name="Mihaltcheva S."/>
            <person name="LaButti K."/>
            <person name="Lipzen A."/>
            <person name="Waldron R."/>
            <person name="Moloney N.M."/>
            <person name="Sperisen C."/>
            <person name="Kredics L."/>
            <person name="Vagvoelgyi C."/>
            <person name="Patrignani A."/>
            <person name="Fitzpatrick D."/>
            <person name="Nagy I."/>
            <person name="Doyle S."/>
            <person name="Anderson J.B."/>
            <person name="Grigoriev I.V."/>
            <person name="Gueldener U."/>
            <person name="Muensterkoetter M."/>
            <person name="Nagy L.G."/>
        </authorList>
    </citation>
    <scope>NUCLEOTIDE SEQUENCE [LARGE SCALE GENOMIC DNA]</scope>
    <source>
        <strain evidence="2">Ar21-2</strain>
    </source>
</reference>
<dbReference type="AlphaFoldDB" id="A0A2H3DR61"/>
<proteinExistence type="predicted"/>
<gene>
    <name evidence="1" type="ORF">ARMGADRAFT_1010030</name>
</gene>
<dbReference type="InParanoid" id="A0A2H3DR61"/>
<evidence type="ECO:0000313" key="1">
    <source>
        <dbReference type="EMBL" id="PBK96354.1"/>
    </source>
</evidence>
<accession>A0A2H3DR61</accession>
<keyword evidence="2" id="KW-1185">Reference proteome</keyword>
<protein>
    <submittedName>
        <fullName evidence="1">Uncharacterized protein</fullName>
    </submittedName>
</protein>
<dbReference type="EMBL" id="KZ293650">
    <property type="protein sequence ID" value="PBK96354.1"/>
    <property type="molecule type" value="Genomic_DNA"/>
</dbReference>
<name>A0A2H3DR61_ARMGA</name>
<organism evidence="1 2">
    <name type="scientific">Armillaria gallica</name>
    <name type="common">Bulbous honey fungus</name>
    <name type="synonym">Armillaria bulbosa</name>
    <dbReference type="NCBI Taxonomy" id="47427"/>
    <lineage>
        <taxon>Eukaryota</taxon>
        <taxon>Fungi</taxon>
        <taxon>Dikarya</taxon>
        <taxon>Basidiomycota</taxon>
        <taxon>Agaricomycotina</taxon>
        <taxon>Agaricomycetes</taxon>
        <taxon>Agaricomycetidae</taxon>
        <taxon>Agaricales</taxon>
        <taxon>Marasmiineae</taxon>
        <taxon>Physalacriaceae</taxon>
        <taxon>Armillaria</taxon>
    </lineage>
</organism>
<evidence type="ECO:0000313" key="2">
    <source>
        <dbReference type="Proteomes" id="UP000217790"/>
    </source>
</evidence>